<organism evidence="1 2">
    <name type="scientific">Camellia lanceoleosa</name>
    <dbReference type="NCBI Taxonomy" id="1840588"/>
    <lineage>
        <taxon>Eukaryota</taxon>
        <taxon>Viridiplantae</taxon>
        <taxon>Streptophyta</taxon>
        <taxon>Embryophyta</taxon>
        <taxon>Tracheophyta</taxon>
        <taxon>Spermatophyta</taxon>
        <taxon>Magnoliopsida</taxon>
        <taxon>eudicotyledons</taxon>
        <taxon>Gunneridae</taxon>
        <taxon>Pentapetalae</taxon>
        <taxon>asterids</taxon>
        <taxon>Ericales</taxon>
        <taxon>Theaceae</taxon>
        <taxon>Camellia</taxon>
    </lineage>
</organism>
<proteinExistence type="predicted"/>
<keyword evidence="2" id="KW-1185">Reference proteome</keyword>
<sequence length="80" mass="8647">MAKTDKVSVPLQPTIILPPRTSFDSIFASLSPGPMTLVSSFFSDSYSDSDSAPSSLALASHGFLCCCRWWNPNSAQLFSQ</sequence>
<reference evidence="1 2" key="1">
    <citation type="journal article" date="2022" name="Plant J.">
        <title>Chromosome-level genome of Camellia lanceoleosa provides a valuable resource for understanding genome evolution and self-incompatibility.</title>
        <authorList>
            <person name="Gong W."/>
            <person name="Xiao S."/>
            <person name="Wang L."/>
            <person name="Liao Z."/>
            <person name="Chang Y."/>
            <person name="Mo W."/>
            <person name="Hu G."/>
            <person name="Li W."/>
            <person name="Zhao G."/>
            <person name="Zhu H."/>
            <person name="Hu X."/>
            <person name="Ji K."/>
            <person name="Xiang X."/>
            <person name="Song Q."/>
            <person name="Yuan D."/>
            <person name="Jin S."/>
            <person name="Zhang L."/>
        </authorList>
    </citation>
    <scope>NUCLEOTIDE SEQUENCE [LARGE SCALE GENOMIC DNA]</scope>
    <source>
        <strain evidence="1">SQ_2022a</strain>
    </source>
</reference>
<dbReference type="EMBL" id="CM045760">
    <property type="protein sequence ID" value="KAI8025747.1"/>
    <property type="molecule type" value="Genomic_DNA"/>
</dbReference>
<evidence type="ECO:0000313" key="1">
    <source>
        <dbReference type="EMBL" id="KAI8025747.1"/>
    </source>
</evidence>
<comment type="caution">
    <text evidence="1">The sequence shown here is derived from an EMBL/GenBank/DDBJ whole genome shotgun (WGS) entry which is preliminary data.</text>
</comment>
<name>A0ACC0IK39_9ERIC</name>
<dbReference type="Proteomes" id="UP001060215">
    <property type="component" value="Chromosome 3"/>
</dbReference>
<accession>A0ACC0IK39</accession>
<gene>
    <name evidence="1" type="ORF">LOK49_LG02G01516</name>
</gene>
<protein>
    <submittedName>
        <fullName evidence="1">Uncharacterized protein</fullName>
    </submittedName>
</protein>
<evidence type="ECO:0000313" key="2">
    <source>
        <dbReference type="Proteomes" id="UP001060215"/>
    </source>
</evidence>